<dbReference type="EMBL" id="JBHSZQ010000008">
    <property type="protein sequence ID" value="MFC7125605.1"/>
    <property type="molecule type" value="Genomic_DNA"/>
</dbReference>
<keyword evidence="4" id="KW-0596">Phosphopantetheine</keyword>
<dbReference type="InterPro" id="IPR002376">
    <property type="entry name" value="Formyl_transf_N"/>
</dbReference>
<dbReference type="Proteomes" id="UP001596414">
    <property type="component" value="Unassembled WGS sequence"/>
</dbReference>
<comment type="catalytic activity">
    <reaction evidence="7">
        <text>(6R)-10-formyltetrahydrofolate + NADP(+) + H2O = (6S)-5,6,7,8-tetrahydrofolate + CO2 + NADPH + H(+)</text>
        <dbReference type="Rhea" id="RHEA:10180"/>
        <dbReference type="ChEBI" id="CHEBI:15377"/>
        <dbReference type="ChEBI" id="CHEBI:15378"/>
        <dbReference type="ChEBI" id="CHEBI:16526"/>
        <dbReference type="ChEBI" id="CHEBI:57453"/>
        <dbReference type="ChEBI" id="CHEBI:57783"/>
        <dbReference type="ChEBI" id="CHEBI:58349"/>
        <dbReference type="ChEBI" id="CHEBI:195366"/>
        <dbReference type="EC" id="1.5.1.6"/>
    </reaction>
    <physiologicalReaction direction="left-to-right" evidence="7">
        <dbReference type="Rhea" id="RHEA:10181"/>
    </physiologicalReaction>
</comment>
<evidence type="ECO:0000256" key="3">
    <source>
        <dbReference type="ARBA" id="ARBA00012858"/>
    </source>
</evidence>
<dbReference type="EC" id="1.5.1.6" evidence="3"/>
<proteinExistence type="inferred from homology"/>
<dbReference type="InterPro" id="IPR001555">
    <property type="entry name" value="GART_AS"/>
</dbReference>
<dbReference type="AlphaFoldDB" id="A0ABD5X8W2"/>
<evidence type="ECO:0000313" key="10">
    <source>
        <dbReference type="Proteomes" id="UP001596414"/>
    </source>
</evidence>
<comment type="similarity">
    <text evidence="1">In the C-terminal section; belongs to the aldehyde dehydrogenase family. ALDH1L subfamily.</text>
</comment>
<dbReference type="PANTHER" id="PTHR11138:SF5">
    <property type="entry name" value="METHIONYL-TRNA FORMYLTRANSFERASE, MITOCHONDRIAL"/>
    <property type="match status" value="1"/>
</dbReference>
<dbReference type="InterPro" id="IPR036477">
    <property type="entry name" value="Formyl_transf_N_sf"/>
</dbReference>
<evidence type="ECO:0000256" key="6">
    <source>
        <dbReference type="ARBA" id="ARBA00022563"/>
    </source>
</evidence>
<dbReference type="InterPro" id="IPR006162">
    <property type="entry name" value="Ppantetheine_attach_site"/>
</dbReference>
<dbReference type="InterPro" id="IPR036736">
    <property type="entry name" value="ACP-like_sf"/>
</dbReference>
<dbReference type="InterPro" id="IPR005793">
    <property type="entry name" value="Formyl_trans_C"/>
</dbReference>
<dbReference type="RefSeq" id="WP_267637020.1">
    <property type="nucleotide sequence ID" value="NZ_JAODIY010000008.1"/>
</dbReference>
<dbReference type="PROSITE" id="PS00012">
    <property type="entry name" value="PHOSPHOPANTETHEINE"/>
    <property type="match status" value="1"/>
</dbReference>
<dbReference type="GO" id="GO:0016155">
    <property type="term" value="F:formyltetrahydrofolate dehydrogenase activity"/>
    <property type="evidence" value="ECO:0007669"/>
    <property type="project" value="UniProtKB-EC"/>
</dbReference>
<keyword evidence="6" id="KW-0554">One-carbon metabolism</keyword>
<sequence>MSEYSIEKFVHDTIDTDEQIDDDTNLIESGLLDSLDFLKLISAIEAEYGITVDFDEIDPNELTRFDNLVSSCERLVTEKSEVKTKKVSSSEDIAEIIFIGNGRPMRKVLSEVEDRPEIQFTELYTDESSDSEIVQYANSLDIEVQNTQNLLSSGPDYFSSPPDYIFNVNSTVIFPEELLTEPKEGCVNLHPGRLPEYAGLHTHQWALINDEEEFGATLHWMTKEIDAGDIIYRETFPIEEDDNGLKLFLRSIDSGTELVKRALKQIEKNEKLPSQPQDTSRRRVYRSKDIPDGEIDWSLKTREVYNFVRAADYGPFQSPTYDPYTQIDGTEVIMRNVKTANIDGLPPGQIRILRGSLYIGTGDGAVEIIKTEINGNSMAGTDVTNKLKLESGMEI</sequence>
<dbReference type="GO" id="GO:0009258">
    <property type="term" value="P:10-formyltetrahydrofolate catabolic process"/>
    <property type="evidence" value="ECO:0007669"/>
    <property type="project" value="UniProtKB-ARBA"/>
</dbReference>
<comment type="similarity">
    <text evidence="2">In the N-terminal section; belongs to the GART family.</text>
</comment>
<keyword evidence="5" id="KW-0597">Phosphoprotein</keyword>
<feature type="domain" description="Carrier" evidence="8">
    <location>
        <begin position="1"/>
        <end position="76"/>
    </location>
</feature>
<dbReference type="Pfam" id="PF00551">
    <property type="entry name" value="Formyl_trans_N"/>
    <property type="match status" value="1"/>
</dbReference>
<dbReference type="SUPFAM" id="SSF53328">
    <property type="entry name" value="Formyltransferase"/>
    <property type="match status" value="1"/>
</dbReference>
<dbReference type="PROSITE" id="PS50075">
    <property type="entry name" value="CARRIER"/>
    <property type="match status" value="1"/>
</dbReference>
<comment type="caution">
    <text evidence="9">The sequence shown here is derived from an EMBL/GenBank/DDBJ whole genome shotgun (WGS) entry which is preliminary data.</text>
</comment>
<dbReference type="InterPro" id="IPR011034">
    <property type="entry name" value="Formyl_transferase-like_C_sf"/>
</dbReference>
<dbReference type="CDD" id="cd08369">
    <property type="entry name" value="FMT_core"/>
    <property type="match status" value="1"/>
</dbReference>
<evidence type="ECO:0000256" key="2">
    <source>
        <dbReference type="ARBA" id="ARBA00010978"/>
    </source>
</evidence>
<dbReference type="GO" id="GO:0006730">
    <property type="term" value="P:one-carbon metabolic process"/>
    <property type="evidence" value="ECO:0007669"/>
    <property type="project" value="UniProtKB-KW"/>
</dbReference>
<dbReference type="SUPFAM" id="SSF47336">
    <property type="entry name" value="ACP-like"/>
    <property type="match status" value="1"/>
</dbReference>
<dbReference type="Gene3D" id="1.10.1200.10">
    <property type="entry name" value="ACP-like"/>
    <property type="match status" value="1"/>
</dbReference>
<evidence type="ECO:0000313" key="9">
    <source>
        <dbReference type="EMBL" id="MFC7125605.1"/>
    </source>
</evidence>
<evidence type="ECO:0000256" key="7">
    <source>
        <dbReference type="ARBA" id="ARBA00048239"/>
    </source>
</evidence>
<protein>
    <recommendedName>
        <fullName evidence="3">formyltetrahydrofolate dehydrogenase</fullName>
        <ecNumber evidence="3">1.5.1.6</ecNumber>
    </recommendedName>
</protein>
<reference evidence="9 10" key="1">
    <citation type="journal article" date="2014" name="Int. J. Syst. Evol. Microbiol.">
        <title>Complete genome sequence of Corynebacterium casei LMG S-19264T (=DSM 44701T), isolated from a smear-ripened cheese.</title>
        <authorList>
            <consortium name="US DOE Joint Genome Institute (JGI-PGF)"/>
            <person name="Walter F."/>
            <person name="Albersmeier A."/>
            <person name="Kalinowski J."/>
            <person name="Ruckert C."/>
        </authorList>
    </citation>
    <scope>NUCLEOTIDE SEQUENCE [LARGE SCALE GENOMIC DNA]</scope>
    <source>
        <strain evidence="9 10">CGMCC 4.7215</strain>
    </source>
</reference>
<dbReference type="InterPro" id="IPR009081">
    <property type="entry name" value="PP-bd_ACP"/>
</dbReference>
<gene>
    <name evidence="9" type="ORF">ACFQJ7_06080</name>
</gene>
<organism evidence="9 10">
    <name type="scientific">Halovenus rubra</name>
    <dbReference type="NCBI Taxonomy" id="869890"/>
    <lineage>
        <taxon>Archaea</taxon>
        <taxon>Methanobacteriati</taxon>
        <taxon>Methanobacteriota</taxon>
        <taxon>Stenosarchaea group</taxon>
        <taxon>Halobacteria</taxon>
        <taxon>Halobacteriales</taxon>
        <taxon>Haloarculaceae</taxon>
        <taxon>Halovenus</taxon>
    </lineage>
</organism>
<dbReference type="PROSITE" id="PS00373">
    <property type="entry name" value="GART"/>
    <property type="match status" value="1"/>
</dbReference>
<name>A0ABD5X8W2_9EURY</name>
<dbReference type="Gene3D" id="3.40.50.12230">
    <property type="match status" value="1"/>
</dbReference>
<dbReference type="PANTHER" id="PTHR11138">
    <property type="entry name" value="METHIONYL-TRNA FORMYLTRANSFERASE"/>
    <property type="match status" value="1"/>
</dbReference>
<dbReference type="Pfam" id="PF00550">
    <property type="entry name" value="PP-binding"/>
    <property type="match status" value="1"/>
</dbReference>
<dbReference type="SUPFAM" id="SSF50486">
    <property type="entry name" value="FMT C-terminal domain-like"/>
    <property type="match status" value="1"/>
</dbReference>
<dbReference type="Pfam" id="PF02911">
    <property type="entry name" value="Formyl_trans_C"/>
    <property type="match status" value="1"/>
</dbReference>
<accession>A0ABD5X8W2</accession>
<evidence type="ECO:0000259" key="8">
    <source>
        <dbReference type="PROSITE" id="PS50075"/>
    </source>
</evidence>
<evidence type="ECO:0000256" key="5">
    <source>
        <dbReference type="ARBA" id="ARBA00022553"/>
    </source>
</evidence>
<evidence type="ECO:0000256" key="1">
    <source>
        <dbReference type="ARBA" id="ARBA00007995"/>
    </source>
</evidence>
<evidence type="ECO:0000256" key="4">
    <source>
        <dbReference type="ARBA" id="ARBA00022450"/>
    </source>
</evidence>